<dbReference type="Proteomes" id="UP000050640">
    <property type="component" value="Unplaced"/>
</dbReference>
<feature type="domain" description="EDRF1 N-terminal" evidence="3">
    <location>
        <begin position="107"/>
        <end position="167"/>
    </location>
</feature>
<evidence type="ECO:0000259" key="2">
    <source>
        <dbReference type="Pfam" id="PF23723"/>
    </source>
</evidence>
<keyword evidence="4" id="KW-1185">Reference proteome</keyword>
<evidence type="ECO:0000259" key="3">
    <source>
        <dbReference type="Pfam" id="PF23788"/>
    </source>
</evidence>
<feature type="region of interest" description="Disordered" evidence="1">
    <location>
        <begin position="71"/>
        <end position="98"/>
    </location>
</feature>
<dbReference type="PANTHER" id="PTHR15000:SF1">
    <property type="entry name" value="ERYTHROID DIFFERENTIATION-RELATED FACTOR 1"/>
    <property type="match status" value="1"/>
</dbReference>
<feature type="domain" description="EDRF1 N-terminal" evidence="3">
    <location>
        <begin position="295"/>
        <end position="549"/>
    </location>
</feature>
<evidence type="ECO:0000313" key="5">
    <source>
        <dbReference type="WBParaSite" id="EEL_0000490401-mRNA-1"/>
    </source>
</evidence>
<evidence type="ECO:0000256" key="1">
    <source>
        <dbReference type="SAM" id="MobiDB-lite"/>
    </source>
</evidence>
<reference evidence="5" key="1">
    <citation type="submission" date="2016-04" db="UniProtKB">
        <authorList>
            <consortium name="WormBaseParasite"/>
        </authorList>
    </citation>
    <scope>IDENTIFICATION</scope>
</reference>
<dbReference type="Pfam" id="PF23723">
    <property type="entry name" value="TPR_EDRF1"/>
    <property type="match status" value="1"/>
</dbReference>
<proteinExistence type="predicted"/>
<feature type="compositionally biased region" description="Low complexity" evidence="1">
    <location>
        <begin position="88"/>
        <end position="98"/>
    </location>
</feature>
<name>A0A158Q7L0_9BILA</name>
<dbReference type="WBParaSite" id="EEL_0000490401-mRNA-1">
    <property type="protein sequence ID" value="EEL_0000490401-mRNA-1"/>
    <property type="gene ID" value="EEL_0000490401"/>
</dbReference>
<dbReference type="PANTHER" id="PTHR15000">
    <property type="entry name" value="ERYTHROID DIFFERENTIATION-RELATED FACTOR 1"/>
    <property type="match status" value="1"/>
</dbReference>
<feature type="compositionally biased region" description="Polar residues" evidence="1">
    <location>
        <begin position="72"/>
        <end position="87"/>
    </location>
</feature>
<dbReference type="Pfam" id="PF23788">
    <property type="entry name" value="EDRF1_N"/>
    <property type="match status" value="2"/>
</dbReference>
<evidence type="ECO:0000313" key="4">
    <source>
        <dbReference type="Proteomes" id="UP000050640"/>
    </source>
</evidence>
<feature type="domain" description="EDRF1 TPR repeats region" evidence="2">
    <location>
        <begin position="976"/>
        <end position="1111"/>
    </location>
</feature>
<organism evidence="4 5">
    <name type="scientific">Elaeophora elaphi</name>
    <dbReference type="NCBI Taxonomy" id="1147741"/>
    <lineage>
        <taxon>Eukaryota</taxon>
        <taxon>Metazoa</taxon>
        <taxon>Ecdysozoa</taxon>
        <taxon>Nematoda</taxon>
        <taxon>Chromadorea</taxon>
        <taxon>Rhabditida</taxon>
        <taxon>Spirurina</taxon>
        <taxon>Spiruromorpha</taxon>
        <taxon>Filarioidea</taxon>
        <taxon>Onchocercidae</taxon>
        <taxon>Elaeophora</taxon>
    </lineage>
</organism>
<sequence>MAEIPSPSSSTSSPTISDRSMIAYDAKPVLCLPSTIQPTPLPVVKLELNTNLNVPPLDAWSADAYDDWTEMANDSGTGHGTAASTAESGNFSRNGSRSGTGQWNFNTRIRDCFESLRLADCYIDAIVGGIDVVAEAETLKKLIATPFSKQPLNLIVHKIGKTLLLDNCAYLRNSTYMNPTVGISPVAEFLNSKSQSLVGITGAKTGTGSTTGDIIADMHRKMITESLYTRSLAPLDYVADTAEQDVPIQTNKSHENESPKMVKENGGLVDPLEDYLYTKIRIDDGKVELDAYGRLWNFYDLNMLVDVNLPIFGCKSNPCVTLHPKDLKQRPINFLTGVDLYLDQSMCNAPEALLCWHLGGYVKEYELIRTEDIPHLENSKFDPLILRNVAENIIAFLQDKVTQEGHTYWLCHDKGDNDREPMLRLWDLTPLCGDLLEDSTANPFTLSVGILIYKVARNLMRRSAHKRPKRIANAAFRLLNVCLGIIDRKKHPQIVACVYYLLANLYLSYGCDAVKRSVGQEEEMERAEPQWTYDDRWQREYGEEYASYAAISIESLKKTRYTASKREKPPKLRTLPNCATKEDCCKEALEHCLEGLRYMDLFDQMEQEAQRLGKPLPDPMSFIRDMDANIDHGREETDAMLKVDVRSILFIRAGSAYRMLADSSFILSRYGRTLRFARVGLYCCLAVLALNAGLVSEHAQRNLATARALLPAMMCHIAEALGSIACSSLPVKDQAKADLKRCYRDKQIKAQALYCLINNHDSYSAFSTDATTATTPLSLSLDDFGDNGSEVQEREDINRSKRIEYHASTESDIQTPTSSSAASTVDANLNADACAGICEGSLAKVCKIDKDRPYSWAFPKTFHMPFVELLAISERAAAVAISTGKKIAPMSLFPPTANAILYSDQLARRLGNLKNVLAVHHIERLKGFVQRAAQKGTKLFTDNETIRQYIAMDVDALDTASDTSSRSLSAMEPEEMVERTVKAGKELLLQGISLFSLVDDRVNEAFLLSNIGQLYRLQLHCQMYFTDFNLPYDPEKEKNYVLEAIEHYQRALTTITDFQGTQFPLFESISKDLAGVYLTYAIRLQDNVQPGMIESHPEKMTVEIHEFLARAQSAFALIRDSVKCSPKMHSVADRSIIEIMFRFGKLFQHAAQQHSTVGLSRKLKDYERQAIEHYNACFNYVVEKIVRATRTKSSKNQEKICLRECITALRAVLESTKCSDFSTRVGTADARIRRSRRSLAALFVATQSLMQHLQTSLSAPEEERKEFFEDDSLMDLNSYRETLDLFVQYVRNIVKDALQCLVARCNSKVNIWKNIYRLLLQIQTTGESCSLPQCLLQLADCAKHINNYFEKSEL</sequence>
<dbReference type="STRING" id="1147741.A0A158Q7L0"/>
<accession>A0A158Q7L0</accession>
<protein>
    <submittedName>
        <fullName evidence="5">Fungal_trans domain-containing protein</fullName>
    </submittedName>
</protein>
<dbReference type="InterPro" id="IPR056583">
    <property type="entry name" value="EDRF1_TPR"/>
</dbReference>
<dbReference type="InterPro" id="IPR056582">
    <property type="entry name" value="EDRF1_N"/>
</dbReference>
<dbReference type="GO" id="GO:0045893">
    <property type="term" value="P:positive regulation of DNA-templated transcription"/>
    <property type="evidence" value="ECO:0007669"/>
    <property type="project" value="TreeGrafter"/>
</dbReference>